<dbReference type="EMBL" id="VIAR01000003">
    <property type="protein sequence ID" value="TQD39817.1"/>
    <property type="molecule type" value="Genomic_DNA"/>
</dbReference>
<dbReference type="Gene3D" id="3.40.50.720">
    <property type="entry name" value="NAD(P)-binding Rossmann-like Domain"/>
    <property type="match status" value="2"/>
</dbReference>
<dbReference type="InterPro" id="IPR036291">
    <property type="entry name" value="NAD(P)-bd_dom_sf"/>
</dbReference>
<evidence type="ECO:0000256" key="1">
    <source>
        <dbReference type="ARBA" id="ARBA00023002"/>
    </source>
</evidence>
<gene>
    <name evidence="4" type="ORF">FKR84_04820</name>
</gene>
<name>A0A507ZS38_9FLAO</name>
<keyword evidence="4" id="KW-0670">Pyruvate</keyword>
<proteinExistence type="predicted"/>
<dbReference type="SUPFAM" id="SSF52283">
    <property type="entry name" value="Formate/glycerate dehydrogenase catalytic domain-like"/>
    <property type="match status" value="1"/>
</dbReference>
<dbReference type="GO" id="GO:0051287">
    <property type="term" value="F:NAD binding"/>
    <property type="evidence" value="ECO:0007669"/>
    <property type="project" value="InterPro"/>
</dbReference>
<keyword evidence="5" id="KW-1185">Reference proteome</keyword>
<dbReference type="CDD" id="cd12164">
    <property type="entry name" value="GDH_like_2"/>
    <property type="match status" value="1"/>
</dbReference>
<evidence type="ECO:0000259" key="3">
    <source>
        <dbReference type="Pfam" id="PF02826"/>
    </source>
</evidence>
<dbReference type="GO" id="GO:0016491">
    <property type="term" value="F:oxidoreductase activity"/>
    <property type="evidence" value="ECO:0007669"/>
    <property type="project" value="UniProtKB-KW"/>
</dbReference>
<dbReference type="OrthoDB" id="9805416at2"/>
<dbReference type="AlphaFoldDB" id="A0A507ZS38"/>
<evidence type="ECO:0000256" key="2">
    <source>
        <dbReference type="ARBA" id="ARBA00023027"/>
    </source>
</evidence>
<evidence type="ECO:0000313" key="5">
    <source>
        <dbReference type="Proteomes" id="UP000317169"/>
    </source>
</evidence>
<keyword evidence="1" id="KW-0560">Oxidoreductase</keyword>
<dbReference type="InterPro" id="IPR006140">
    <property type="entry name" value="D-isomer_DH_NAD-bd"/>
</dbReference>
<dbReference type="RefSeq" id="WP_141421132.1">
    <property type="nucleotide sequence ID" value="NZ_VIAR01000003.1"/>
</dbReference>
<dbReference type="Pfam" id="PF02826">
    <property type="entry name" value="2-Hacid_dh_C"/>
    <property type="match status" value="1"/>
</dbReference>
<protein>
    <submittedName>
        <fullName evidence="4">Glyoxylate/hydroxypyruvate reductase A</fullName>
    </submittedName>
</protein>
<comment type="caution">
    <text evidence="4">The sequence shown here is derived from an EMBL/GenBank/DDBJ whole genome shotgun (WGS) entry which is preliminary data.</text>
</comment>
<dbReference type="Proteomes" id="UP000317169">
    <property type="component" value="Unassembled WGS sequence"/>
</dbReference>
<dbReference type="SUPFAM" id="SSF51735">
    <property type="entry name" value="NAD(P)-binding Rossmann-fold domains"/>
    <property type="match status" value="1"/>
</dbReference>
<dbReference type="PANTHER" id="PTHR43333">
    <property type="entry name" value="2-HACID_DH_C DOMAIN-CONTAINING PROTEIN"/>
    <property type="match status" value="1"/>
</dbReference>
<dbReference type="PANTHER" id="PTHR43333:SF1">
    <property type="entry name" value="D-ISOMER SPECIFIC 2-HYDROXYACID DEHYDROGENASE NAD-BINDING DOMAIN-CONTAINING PROTEIN"/>
    <property type="match status" value="1"/>
</dbReference>
<accession>A0A507ZS38</accession>
<evidence type="ECO:0000313" key="4">
    <source>
        <dbReference type="EMBL" id="TQD39817.1"/>
    </source>
</evidence>
<sequence>MAKKIVIIAPNRDVDAWVEALKQQDEKLQVEVYPQDTQREKTEFILTWNPPREVFQNYPNLKVVASMGAGVKHIFNNSTIAENVVVTKVEDKQLEKDLGIFVLTSCLNHLRDISFYYTKQQESEWKPIKYVRPEETCVGILGFGTIGQAVGETLYKSDFKVIGYANSNKNHKNIKTFVGKDAFTEFLQQCDILVCLLPLTKETQGILSASLFKQLKKGAYLINVGRGAHLKENDLLEAINNQQLSGAALDVFQEEPLPQEHIFWSHPKITITPHIASVTHPKRVSKQIVENYDRMQSEEKILYQIDKQKGY</sequence>
<reference evidence="4 5" key="1">
    <citation type="submission" date="2019-06" db="EMBL/GenBank/DDBJ databases">
        <title>Flavibacter putida gen. nov., sp. nov., a novel marine bacterium of the family Flavobacteriaceae isolated from coastal seawater.</title>
        <authorList>
            <person name="Feng X."/>
        </authorList>
    </citation>
    <scope>NUCLEOTIDE SEQUENCE [LARGE SCALE GENOMIC DNA]</scope>
    <source>
        <strain evidence="4 5">PLHSN227</strain>
    </source>
</reference>
<keyword evidence="2" id="KW-0520">NAD</keyword>
<feature type="domain" description="D-isomer specific 2-hydroxyacid dehydrogenase NAD-binding" evidence="3">
    <location>
        <begin position="104"/>
        <end position="276"/>
    </location>
</feature>
<organism evidence="4 5">
    <name type="scientific">Haloflavibacter putidus</name>
    <dbReference type="NCBI Taxonomy" id="2576776"/>
    <lineage>
        <taxon>Bacteria</taxon>
        <taxon>Pseudomonadati</taxon>
        <taxon>Bacteroidota</taxon>
        <taxon>Flavobacteriia</taxon>
        <taxon>Flavobacteriales</taxon>
        <taxon>Flavobacteriaceae</taxon>
        <taxon>Haloflavibacter</taxon>
    </lineage>
</organism>